<gene>
    <name evidence="6" type="ORF">M6B38_327615</name>
    <name evidence="5" type="ORF">M6B38_375830</name>
</gene>
<evidence type="ECO:0000313" key="6">
    <source>
        <dbReference type="EMBL" id="KAJ6836411.1"/>
    </source>
</evidence>
<dbReference type="InterPro" id="IPR023476">
    <property type="entry name" value="Pep_tRNA_hydro_II_dom_sf"/>
</dbReference>
<dbReference type="EMBL" id="JANAVB010021600">
    <property type="protein sequence ID" value="KAJ6825375.1"/>
    <property type="molecule type" value="Genomic_DNA"/>
</dbReference>
<sequence>MVVAMGVSISLLGAATTILVGAGCFAAGYFLATNNPADDDEKVSNKRSKKNKSKAAGLGFLHWARSVVARASLARADMLVVEDRSQSADQKKNKKPAMLEIETLAEILEEFKMVLVVRNDLKMGKGKIAAQCSHATLGLYKKILHRAPKALNRWEMCGQVKVVLKTESEEDMLVLQERAKSLTLPTHITIDAGRTQIAPNSRTVMAILGPADMVDDVTGGLKLL</sequence>
<proteinExistence type="inferred from homology"/>
<dbReference type="GO" id="GO:0005829">
    <property type="term" value="C:cytosol"/>
    <property type="evidence" value="ECO:0007669"/>
    <property type="project" value="TreeGrafter"/>
</dbReference>
<comment type="catalytic activity">
    <reaction evidence="4">
        <text>an N-acyl-L-alpha-aminoacyl-tRNA + H2O = an N-acyl-L-amino acid + a tRNA + H(+)</text>
        <dbReference type="Rhea" id="RHEA:54448"/>
        <dbReference type="Rhea" id="RHEA-COMP:10123"/>
        <dbReference type="Rhea" id="RHEA-COMP:13883"/>
        <dbReference type="ChEBI" id="CHEBI:15377"/>
        <dbReference type="ChEBI" id="CHEBI:15378"/>
        <dbReference type="ChEBI" id="CHEBI:59874"/>
        <dbReference type="ChEBI" id="CHEBI:78442"/>
        <dbReference type="ChEBI" id="CHEBI:138191"/>
        <dbReference type="EC" id="3.1.1.29"/>
    </reaction>
</comment>
<dbReference type="AlphaFoldDB" id="A0AAX6GAQ5"/>
<evidence type="ECO:0000256" key="2">
    <source>
        <dbReference type="ARBA" id="ARBA00022801"/>
    </source>
</evidence>
<name>A0AAX6GAQ5_IRIPA</name>
<evidence type="ECO:0000256" key="1">
    <source>
        <dbReference type="ARBA" id="ARBA00013260"/>
    </source>
</evidence>
<evidence type="ECO:0000313" key="5">
    <source>
        <dbReference type="EMBL" id="KAJ6825375.1"/>
    </source>
</evidence>
<dbReference type="Gene3D" id="3.40.1490.10">
    <property type="entry name" value="Bit1"/>
    <property type="match status" value="1"/>
</dbReference>
<dbReference type="SUPFAM" id="SSF102462">
    <property type="entry name" value="Peptidyl-tRNA hydrolase II"/>
    <property type="match status" value="1"/>
</dbReference>
<dbReference type="EC" id="3.1.1.29" evidence="1"/>
<protein>
    <recommendedName>
        <fullName evidence="1">peptidyl-tRNA hydrolase</fullName>
        <ecNumber evidence="1">3.1.1.29</ecNumber>
    </recommendedName>
</protein>
<evidence type="ECO:0000313" key="7">
    <source>
        <dbReference type="Proteomes" id="UP001140949"/>
    </source>
</evidence>
<dbReference type="FunFam" id="3.40.1490.10:FF:000002">
    <property type="entry name" value="Peptidyl-tRNA hydrolase 2, mitochondrial"/>
    <property type="match status" value="1"/>
</dbReference>
<dbReference type="GO" id="GO:0004045">
    <property type="term" value="F:peptidyl-tRNA hydrolase activity"/>
    <property type="evidence" value="ECO:0007669"/>
    <property type="project" value="UniProtKB-EC"/>
</dbReference>
<keyword evidence="7" id="KW-1185">Reference proteome</keyword>
<organism evidence="5 7">
    <name type="scientific">Iris pallida</name>
    <name type="common">Sweet iris</name>
    <dbReference type="NCBI Taxonomy" id="29817"/>
    <lineage>
        <taxon>Eukaryota</taxon>
        <taxon>Viridiplantae</taxon>
        <taxon>Streptophyta</taxon>
        <taxon>Embryophyta</taxon>
        <taxon>Tracheophyta</taxon>
        <taxon>Spermatophyta</taxon>
        <taxon>Magnoliopsida</taxon>
        <taxon>Liliopsida</taxon>
        <taxon>Asparagales</taxon>
        <taxon>Iridaceae</taxon>
        <taxon>Iridoideae</taxon>
        <taxon>Irideae</taxon>
        <taxon>Iris</taxon>
    </lineage>
</organism>
<comment type="caution">
    <text evidence="5">The sequence shown here is derived from an EMBL/GenBank/DDBJ whole genome shotgun (WGS) entry which is preliminary data.</text>
</comment>
<dbReference type="EMBL" id="JANAVB010012195">
    <property type="protein sequence ID" value="KAJ6836411.1"/>
    <property type="molecule type" value="Genomic_DNA"/>
</dbReference>
<dbReference type="GO" id="GO:0005739">
    <property type="term" value="C:mitochondrion"/>
    <property type="evidence" value="ECO:0007669"/>
    <property type="project" value="TreeGrafter"/>
</dbReference>
<dbReference type="CDD" id="cd02430">
    <property type="entry name" value="PTH2"/>
    <property type="match status" value="1"/>
</dbReference>
<dbReference type="InterPro" id="IPR002833">
    <property type="entry name" value="PTH2"/>
</dbReference>
<reference evidence="5" key="1">
    <citation type="journal article" date="2023" name="GigaByte">
        <title>Genome assembly of the bearded iris, Iris pallida Lam.</title>
        <authorList>
            <person name="Bruccoleri R.E."/>
            <person name="Oakeley E.J."/>
            <person name="Faust A.M.E."/>
            <person name="Altorfer M."/>
            <person name="Dessus-Babus S."/>
            <person name="Burckhardt D."/>
            <person name="Oertli M."/>
            <person name="Naumann U."/>
            <person name="Petersen F."/>
            <person name="Wong J."/>
        </authorList>
    </citation>
    <scope>NUCLEOTIDE SEQUENCE</scope>
    <source>
        <strain evidence="5">GSM-AAB239-AS_SAM_17_03QT</strain>
    </source>
</reference>
<evidence type="ECO:0000256" key="3">
    <source>
        <dbReference type="ARBA" id="ARBA00038050"/>
    </source>
</evidence>
<accession>A0AAX6GAQ5</accession>
<keyword evidence="2 5" id="KW-0378">Hydrolase</keyword>
<dbReference type="NCBIfam" id="TIGR00283">
    <property type="entry name" value="arch_pth2"/>
    <property type="match status" value="1"/>
</dbReference>
<dbReference type="Proteomes" id="UP001140949">
    <property type="component" value="Unassembled WGS sequence"/>
</dbReference>
<comment type="similarity">
    <text evidence="3">Belongs to the PTH2 family.</text>
</comment>
<dbReference type="PANTHER" id="PTHR12649:SF30">
    <property type="entry name" value="AMINOACYL-TRNA HYDROLASE"/>
    <property type="match status" value="1"/>
</dbReference>
<evidence type="ECO:0000256" key="4">
    <source>
        <dbReference type="ARBA" id="ARBA00048707"/>
    </source>
</evidence>
<dbReference type="PANTHER" id="PTHR12649">
    <property type="entry name" value="PEPTIDYL-TRNA HYDROLASE 2"/>
    <property type="match status" value="1"/>
</dbReference>
<reference evidence="5" key="2">
    <citation type="submission" date="2023-04" db="EMBL/GenBank/DDBJ databases">
        <authorList>
            <person name="Bruccoleri R.E."/>
            <person name="Oakeley E.J."/>
            <person name="Faust A.-M."/>
            <person name="Dessus-Babus S."/>
            <person name="Altorfer M."/>
            <person name="Burckhardt D."/>
            <person name="Oertli M."/>
            <person name="Naumann U."/>
            <person name="Petersen F."/>
            <person name="Wong J."/>
        </authorList>
    </citation>
    <scope>NUCLEOTIDE SEQUENCE</scope>
    <source>
        <strain evidence="5">GSM-AAB239-AS_SAM_17_03QT</strain>
        <tissue evidence="5">Leaf</tissue>
    </source>
</reference>
<dbReference type="Pfam" id="PF01981">
    <property type="entry name" value="PTH2"/>
    <property type="match status" value="1"/>
</dbReference>